<dbReference type="GO" id="GO:0005829">
    <property type="term" value="C:cytosol"/>
    <property type="evidence" value="ECO:0007669"/>
    <property type="project" value="TreeGrafter"/>
</dbReference>
<accession>A0A538TG74</accession>
<comment type="caution">
    <text evidence="7">The sequence shown here is derived from an EMBL/GenBank/DDBJ whole genome shotgun (WGS) entry which is preliminary data.</text>
</comment>
<sequence>MRRLLAVLALTTVLSTPSHAAAPPPADPYLWLENVTGAKALEWVRARNAESTRELAESEAFKKMDARFLEILNSDARIPYVKKIGDSYYNFWRDKDHERGLWRRTTLAEYRKDHPAWETVLDLDALAKTENENWVWHGADALPPDYTRCLVSLSRGGADADVAREFDLTTKAFVKGGFTLPEAKSTIAWASMDTVFVGTDFGPGSLTTSGYPRIIKAWARGTPLSAARTVYEGKPGDVSVNAYRDHTPGFERDFVARNVTFYTDQLFLRCGAQLVKIEKPDDATADVWREWLLLRLRTPWSAGGRTWPAGALLATKLDDFLAGGRSFDMLFEPGERTSLDSYATTRSAILVNELDNVKSRVYLVRREGDRWSRTPLPGMPEFGSIDASAVDPLTSDDYTLTITDFLTPTSYHLGTAGGGPPEKLKQTPAFFDATNLTVSQHEAVSKDGTRVPYFEVAPKALEPDSAAPTLLYGYGGFEISEVPTYSGLRGAGWLEKGGVLVIANIRGGGEFGPTWHEAAIKANRPRAYEDFIAVAEDLIRRQITSPKHLGINGGSNGGLLMGNMLTMRPDLFGAIVCQVPLLDMRRYHKLLAGASWMAEYGNPDDPKEWQFIRTFSPYQNVKKDVKYPPVLFTTSTRDDRVHPGHARKMVAKMKAQGHDVRYYENLEGGHAGAANNAQQAYMWAMAYTFLWKELKEGAGGAGTPVSGP</sequence>
<dbReference type="AlphaFoldDB" id="A0A538TG74"/>
<dbReference type="PRINTS" id="PR00862">
    <property type="entry name" value="PROLIGOPTASE"/>
</dbReference>
<dbReference type="Proteomes" id="UP000316609">
    <property type="component" value="Unassembled WGS sequence"/>
</dbReference>
<dbReference type="PANTHER" id="PTHR42881:SF13">
    <property type="entry name" value="PROLYL ENDOPEPTIDASE"/>
    <property type="match status" value="1"/>
</dbReference>
<dbReference type="PANTHER" id="PTHR42881">
    <property type="entry name" value="PROLYL ENDOPEPTIDASE"/>
    <property type="match status" value="1"/>
</dbReference>
<feature type="signal peptide" evidence="4">
    <location>
        <begin position="1"/>
        <end position="20"/>
    </location>
</feature>
<evidence type="ECO:0000256" key="1">
    <source>
        <dbReference type="ARBA" id="ARBA00022670"/>
    </source>
</evidence>
<reference evidence="7 8" key="1">
    <citation type="journal article" date="2019" name="Nat. Microbiol.">
        <title>Mediterranean grassland soil C-N compound turnover is dependent on rainfall and depth, and is mediated by genomically divergent microorganisms.</title>
        <authorList>
            <person name="Diamond S."/>
            <person name="Andeer P.F."/>
            <person name="Li Z."/>
            <person name="Crits-Christoph A."/>
            <person name="Burstein D."/>
            <person name="Anantharaman K."/>
            <person name="Lane K.R."/>
            <person name="Thomas B.C."/>
            <person name="Pan C."/>
            <person name="Northen T.R."/>
            <person name="Banfield J.F."/>
        </authorList>
    </citation>
    <scope>NUCLEOTIDE SEQUENCE [LARGE SCALE GENOMIC DNA]</scope>
    <source>
        <strain evidence="7">WS_8</strain>
    </source>
</reference>
<gene>
    <name evidence="7" type="ORF">E6K78_11410</name>
</gene>
<dbReference type="GO" id="GO:0004252">
    <property type="term" value="F:serine-type endopeptidase activity"/>
    <property type="evidence" value="ECO:0007669"/>
    <property type="project" value="InterPro"/>
</dbReference>
<keyword evidence="3" id="KW-0720">Serine protease</keyword>
<dbReference type="GO" id="GO:0070012">
    <property type="term" value="F:oligopeptidase activity"/>
    <property type="evidence" value="ECO:0007669"/>
    <property type="project" value="TreeGrafter"/>
</dbReference>
<keyword evidence="2" id="KW-0378">Hydrolase</keyword>
<dbReference type="SUPFAM" id="SSF50993">
    <property type="entry name" value="Peptidase/esterase 'gauge' domain"/>
    <property type="match status" value="1"/>
</dbReference>
<dbReference type="Gene3D" id="3.40.50.1820">
    <property type="entry name" value="alpha/beta hydrolase"/>
    <property type="match status" value="1"/>
</dbReference>
<feature type="domain" description="Peptidase S9A N-terminal" evidence="6">
    <location>
        <begin position="26"/>
        <end position="410"/>
    </location>
</feature>
<dbReference type="InterPro" id="IPR029058">
    <property type="entry name" value="AB_hydrolase_fold"/>
</dbReference>
<evidence type="ECO:0000313" key="7">
    <source>
        <dbReference type="EMBL" id="TMQ62617.1"/>
    </source>
</evidence>
<protein>
    <submittedName>
        <fullName evidence="7">S9 family peptidase</fullName>
    </submittedName>
</protein>
<feature type="domain" description="Peptidase S9 prolyl oligopeptidase catalytic" evidence="5">
    <location>
        <begin position="493"/>
        <end position="695"/>
    </location>
</feature>
<organism evidence="7 8">
    <name type="scientific">Eiseniibacteriota bacterium</name>
    <dbReference type="NCBI Taxonomy" id="2212470"/>
    <lineage>
        <taxon>Bacteria</taxon>
        <taxon>Candidatus Eiseniibacteriota</taxon>
    </lineage>
</organism>
<dbReference type="GO" id="GO:0006508">
    <property type="term" value="P:proteolysis"/>
    <property type="evidence" value="ECO:0007669"/>
    <property type="project" value="UniProtKB-KW"/>
</dbReference>
<dbReference type="InterPro" id="IPR002470">
    <property type="entry name" value="Peptidase_S9A"/>
</dbReference>
<dbReference type="InterPro" id="IPR001375">
    <property type="entry name" value="Peptidase_S9_cat"/>
</dbReference>
<dbReference type="InterPro" id="IPR023302">
    <property type="entry name" value="Pept_S9A_N"/>
</dbReference>
<name>A0A538TG74_UNCEI</name>
<evidence type="ECO:0000259" key="6">
    <source>
        <dbReference type="Pfam" id="PF02897"/>
    </source>
</evidence>
<feature type="chain" id="PRO_5022145095" evidence="4">
    <location>
        <begin position="21"/>
        <end position="708"/>
    </location>
</feature>
<evidence type="ECO:0000256" key="4">
    <source>
        <dbReference type="SAM" id="SignalP"/>
    </source>
</evidence>
<dbReference type="Pfam" id="PF02897">
    <property type="entry name" value="Peptidase_S9_N"/>
    <property type="match status" value="1"/>
</dbReference>
<dbReference type="Gene3D" id="2.130.10.120">
    <property type="entry name" value="Prolyl oligopeptidase, N-terminal domain"/>
    <property type="match status" value="1"/>
</dbReference>
<evidence type="ECO:0000256" key="3">
    <source>
        <dbReference type="ARBA" id="ARBA00022825"/>
    </source>
</evidence>
<dbReference type="Pfam" id="PF00326">
    <property type="entry name" value="Peptidase_S9"/>
    <property type="match status" value="1"/>
</dbReference>
<dbReference type="SUPFAM" id="SSF53474">
    <property type="entry name" value="alpha/beta-Hydrolases"/>
    <property type="match status" value="1"/>
</dbReference>
<evidence type="ECO:0000313" key="8">
    <source>
        <dbReference type="Proteomes" id="UP000316609"/>
    </source>
</evidence>
<evidence type="ECO:0000259" key="5">
    <source>
        <dbReference type="Pfam" id="PF00326"/>
    </source>
</evidence>
<proteinExistence type="predicted"/>
<dbReference type="EMBL" id="VBOY01000127">
    <property type="protein sequence ID" value="TMQ62617.1"/>
    <property type="molecule type" value="Genomic_DNA"/>
</dbReference>
<dbReference type="InterPro" id="IPR051167">
    <property type="entry name" value="Prolyl_oligopep/macrocyclase"/>
</dbReference>
<keyword evidence="1" id="KW-0645">Protease</keyword>
<keyword evidence="4" id="KW-0732">Signal</keyword>
<evidence type="ECO:0000256" key="2">
    <source>
        <dbReference type="ARBA" id="ARBA00022801"/>
    </source>
</evidence>